<keyword evidence="6 10" id="KW-0443">Lipid metabolism</keyword>
<keyword evidence="3 10" id="KW-0808">Transferase</keyword>
<gene>
    <name evidence="10 11" type="primary">plsY</name>
    <name evidence="11" type="ORF">DN062_11210</name>
</gene>
<dbReference type="GO" id="GO:0005886">
    <property type="term" value="C:plasma membrane"/>
    <property type="evidence" value="ECO:0007669"/>
    <property type="project" value="UniProtKB-SubCell"/>
</dbReference>
<dbReference type="PANTHER" id="PTHR30309">
    <property type="entry name" value="INNER MEMBRANE PROTEIN YGIH"/>
    <property type="match status" value="1"/>
</dbReference>
<keyword evidence="5 10" id="KW-1133">Transmembrane helix</keyword>
<proteinExistence type="inferred from homology"/>
<dbReference type="RefSeq" id="WP_112159410.1">
    <property type="nucleotide sequence ID" value="NZ_QKRX01000007.1"/>
</dbReference>
<evidence type="ECO:0000256" key="10">
    <source>
        <dbReference type="HAMAP-Rule" id="MF_01043"/>
    </source>
</evidence>
<evidence type="ECO:0000313" key="11">
    <source>
        <dbReference type="EMBL" id="RAU17922.1"/>
    </source>
</evidence>
<dbReference type="Pfam" id="PF02660">
    <property type="entry name" value="G3P_acyltransf"/>
    <property type="match status" value="1"/>
</dbReference>
<evidence type="ECO:0000256" key="9">
    <source>
        <dbReference type="ARBA" id="ARBA00023264"/>
    </source>
</evidence>
<evidence type="ECO:0000256" key="7">
    <source>
        <dbReference type="ARBA" id="ARBA00023136"/>
    </source>
</evidence>
<evidence type="ECO:0000256" key="2">
    <source>
        <dbReference type="ARBA" id="ARBA00022516"/>
    </source>
</evidence>
<dbReference type="HAMAP" id="MF_01043">
    <property type="entry name" value="PlsY"/>
    <property type="match status" value="1"/>
</dbReference>
<keyword evidence="4 10" id="KW-0812">Transmembrane</keyword>
<dbReference type="PANTHER" id="PTHR30309:SF0">
    <property type="entry name" value="GLYCEROL-3-PHOSPHATE ACYLTRANSFERASE-RELATED"/>
    <property type="match status" value="1"/>
</dbReference>
<dbReference type="EMBL" id="QKRX01000007">
    <property type="protein sequence ID" value="RAU17922.1"/>
    <property type="molecule type" value="Genomic_DNA"/>
</dbReference>
<keyword evidence="2 10" id="KW-0444">Lipid biosynthesis</keyword>
<dbReference type="AlphaFoldDB" id="A0A364NLH6"/>
<feature type="transmembrane region" description="Helical" evidence="10">
    <location>
        <begin position="85"/>
        <end position="105"/>
    </location>
</feature>
<dbReference type="UniPathway" id="UPA00085"/>
<evidence type="ECO:0000256" key="4">
    <source>
        <dbReference type="ARBA" id="ARBA00022692"/>
    </source>
</evidence>
<evidence type="ECO:0000256" key="5">
    <source>
        <dbReference type="ARBA" id="ARBA00022989"/>
    </source>
</evidence>
<reference evidence="11 12" key="1">
    <citation type="submission" date="2018-06" db="EMBL/GenBank/DDBJ databases">
        <title>Nitrincola tibetense sp. nov., isolated from Lake XuguoCo on Tibetan Plateau.</title>
        <authorList>
            <person name="Xing P."/>
        </authorList>
    </citation>
    <scope>NUCLEOTIDE SEQUENCE [LARGE SCALE GENOMIC DNA]</scope>
    <source>
        <strain evidence="12">xg18</strain>
    </source>
</reference>
<feature type="transmembrane region" description="Helical" evidence="10">
    <location>
        <begin position="6"/>
        <end position="28"/>
    </location>
</feature>
<comment type="subcellular location">
    <subcellularLocation>
        <location evidence="10">Cell membrane</location>
        <topology evidence="10">Multi-pass membrane protein</topology>
    </subcellularLocation>
</comment>
<dbReference type="OrthoDB" id="9777124at2"/>
<keyword evidence="7 10" id="KW-0472">Membrane</keyword>
<dbReference type="GO" id="GO:0043772">
    <property type="term" value="F:acyl-phosphate glycerol-3-phosphate acyltransferase activity"/>
    <property type="evidence" value="ECO:0007669"/>
    <property type="project" value="UniProtKB-UniRule"/>
</dbReference>
<dbReference type="SMART" id="SM01207">
    <property type="entry name" value="G3P_acyltransf"/>
    <property type="match status" value="1"/>
</dbReference>
<evidence type="ECO:0000256" key="1">
    <source>
        <dbReference type="ARBA" id="ARBA00022475"/>
    </source>
</evidence>
<comment type="function">
    <text evidence="10">Catalyzes the transfer of an acyl group from acyl-phosphate (acyl-PO(4)) to glycerol-3-phosphate (G3P) to form lysophosphatidic acid (LPA). This enzyme utilizes acyl-phosphate as fatty acyl donor, but not acyl-CoA or acyl-ACP.</text>
</comment>
<keyword evidence="9 10" id="KW-1208">Phospholipid metabolism</keyword>
<keyword evidence="1 10" id="KW-1003">Cell membrane</keyword>
<evidence type="ECO:0000256" key="3">
    <source>
        <dbReference type="ARBA" id="ARBA00022679"/>
    </source>
</evidence>
<dbReference type="Proteomes" id="UP000250744">
    <property type="component" value="Unassembled WGS sequence"/>
</dbReference>
<dbReference type="NCBIfam" id="TIGR00023">
    <property type="entry name" value="glycerol-3-phosphate 1-O-acyltransferase PlsY"/>
    <property type="match status" value="1"/>
</dbReference>
<comment type="pathway">
    <text evidence="10">Lipid metabolism; phospholipid metabolism.</text>
</comment>
<sequence>MLTTSLLEPALISFAYLLGSIPTALLVCNSMGIPDPRQQGSGNPGASNVLRIGNRVAATLTLLGDISKGVLAVYLALLFDLTTSVAGLCGLAAILGHVFPLLGAYRGGKGIATFIGCTLVLSWPIALVQIFVWLIMASLFRIASLASITMTLTTPIAAYFLYPDSLSALLLISLLLIARHQSNIRSLLKGTERRF</sequence>
<keyword evidence="12" id="KW-1185">Reference proteome</keyword>
<comment type="similarity">
    <text evidence="10">Belongs to the PlsY family.</text>
</comment>
<protein>
    <recommendedName>
        <fullName evidence="10">Glycerol-3-phosphate acyltransferase</fullName>
    </recommendedName>
    <alternativeName>
        <fullName evidence="10">Acyl-PO4 G3P acyltransferase</fullName>
    </alternativeName>
    <alternativeName>
        <fullName evidence="10">Acyl-phosphate--glycerol-3-phosphate acyltransferase</fullName>
    </alternativeName>
    <alternativeName>
        <fullName evidence="10">G3P acyltransferase</fullName>
        <shortName evidence="10">GPAT</shortName>
        <ecNumber evidence="10">2.3.1.275</ecNumber>
    </alternativeName>
    <alternativeName>
        <fullName evidence="10">Lysophosphatidic acid synthase</fullName>
        <shortName evidence="10">LPA synthase</shortName>
    </alternativeName>
</protein>
<feature type="transmembrane region" description="Helical" evidence="10">
    <location>
        <begin position="112"/>
        <end position="136"/>
    </location>
</feature>
<evidence type="ECO:0000256" key="6">
    <source>
        <dbReference type="ARBA" id="ARBA00023098"/>
    </source>
</evidence>
<dbReference type="InterPro" id="IPR003811">
    <property type="entry name" value="G3P_acylTferase_PlsY"/>
</dbReference>
<comment type="caution">
    <text evidence="11">The sequence shown here is derived from an EMBL/GenBank/DDBJ whole genome shotgun (WGS) entry which is preliminary data.</text>
</comment>
<feature type="transmembrane region" description="Helical" evidence="10">
    <location>
        <begin position="156"/>
        <end position="178"/>
    </location>
</feature>
<evidence type="ECO:0000313" key="12">
    <source>
        <dbReference type="Proteomes" id="UP000250744"/>
    </source>
</evidence>
<accession>A0A364NLH6</accession>
<feature type="transmembrane region" description="Helical" evidence="10">
    <location>
        <begin position="56"/>
        <end position="79"/>
    </location>
</feature>
<name>A0A364NLH6_9GAMM</name>
<comment type="subunit">
    <text evidence="10">Probably interacts with PlsX.</text>
</comment>
<comment type="catalytic activity">
    <reaction evidence="10">
        <text>an acyl phosphate + sn-glycerol 3-phosphate = a 1-acyl-sn-glycero-3-phosphate + phosphate</text>
        <dbReference type="Rhea" id="RHEA:34075"/>
        <dbReference type="ChEBI" id="CHEBI:43474"/>
        <dbReference type="ChEBI" id="CHEBI:57597"/>
        <dbReference type="ChEBI" id="CHEBI:57970"/>
        <dbReference type="ChEBI" id="CHEBI:59918"/>
        <dbReference type="EC" id="2.3.1.275"/>
    </reaction>
</comment>
<dbReference type="GO" id="GO:0008654">
    <property type="term" value="P:phospholipid biosynthetic process"/>
    <property type="evidence" value="ECO:0007669"/>
    <property type="project" value="UniProtKB-UniRule"/>
</dbReference>
<keyword evidence="11" id="KW-0012">Acyltransferase</keyword>
<keyword evidence="8 10" id="KW-0594">Phospholipid biosynthesis</keyword>
<dbReference type="EC" id="2.3.1.275" evidence="10"/>
<evidence type="ECO:0000256" key="8">
    <source>
        <dbReference type="ARBA" id="ARBA00023209"/>
    </source>
</evidence>
<organism evidence="11 12">
    <name type="scientific">Nitrincola tibetensis</name>
    <dbReference type="NCBI Taxonomy" id="2219697"/>
    <lineage>
        <taxon>Bacteria</taxon>
        <taxon>Pseudomonadati</taxon>
        <taxon>Pseudomonadota</taxon>
        <taxon>Gammaproteobacteria</taxon>
        <taxon>Oceanospirillales</taxon>
        <taxon>Oceanospirillaceae</taxon>
        <taxon>Nitrincola</taxon>
    </lineage>
</organism>